<dbReference type="Proteomes" id="UP000199513">
    <property type="component" value="Unassembled WGS sequence"/>
</dbReference>
<evidence type="ECO:0000313" key="2">
    <source>
        <dbReference type="Proteomes" id="UP000199513"/>
    </source>
</evidence>
<dbReference type="Gene3D" id="3.40.390.10">
    <property type="entry name" value="Collagenase (Catalytic Domain)"/>
    <property type="match status" value="1"/>
</dbReference>
<dbReference type="STRING" id="1003.SAMN04488541_10293"/>
<organism evidence="1 2">
    <name type="scientific">Thermoflexibacter ruber</name>
    <dbReference type="NCBI Taxonomy" id="1003"/>
    <lineage>
        <taxon>Bacteria</taxon>
        <taxon>Pseudomonadati</taxon>
        <taxon>Bacteroidota</taxon>
        <taxon>Cytophagia</taxon>
        <taxon>Cytophagales</taxon>
        <taxon>Thermoflexibacteraceae</taxon>
        <taxon>Thermoflexibacter</taxon>
    </lineage>
</organism>
<proteinExistence type="predicted"/>
<dbReference type="OrthoDB" id="667524at2"/>
<dbReference type="PANTHER" id="PTHR32305:SF15">
    <property type="entry name" value="PROTEIN RHSA-RELATED"/>
    <property type="match status" value="1"/>
</dbReference>
<dbReference type="PANTHER" id="PTHR32305">
    <property type="match status" value="1"/>
</dbReference>
<dbReference type="InterPro" id="IPR022385">
    <property type="entry name" value="Rhs_assc_core"/>
</dbReference>
<dbReference type="SUPFAM" id="SSF55486">
    <property type="entry name" value="Metalloproteases ('zincins'), catalytic domain"/>
    <property type="match status" value="1"/>
</dbReference>
<dbReference type="NCBIfam" id="TIGR03696">
    <property type="entry name" value="Rhs_assc_core"/>
    <property type="match status" value="1"/>
</dbReference>
<dbReference type="AlphaFoldDB" id="A0A1I2I734"/>
<dbReference type="EMBL" id="FONY01000029">
    <property type="protein sequence ID" value="SFF37448.1"/>
    <property type="molecule type" value="Genomic_DNA"/>
</dbReference>
<dbReference type="Gene3D" id="2.180.10.10">
    <property type="entry name" value="RHS repeat-associated core"/>
    <property type="match status" value="1"/>
</dbReference>
<dbReference type="InterPro" id="IPR024079">
    <property type="entry name" value="MetalloPept_cat_dom_sf"/>
</dbReference>
<evidence type="ECO:0000313" key="1">
    <source>
        <dbReference type="EMBL" id="SFF37448.1"/>
    </source>
</evidence>
<keyword evidence="2" id="KW-1185">Reference proteome</keyword>
<protein>
    <submittedName>
        <fullName evidence="1">RHS repeat-associated core domain-containing protein</fullName>
    </submittedName>
</protein>
<dbReference type="GO" id="GO:0008237">
    <property type="term" value="F:metallopeptidase activity"/>
    <property type="evidence" value="ECO:0007669"/>
    <property type="project" value="InterPro"/>
</dbReference>
<dbReference type="InterPro" id="IPR050708">
    <property type="entry name" value="T6SS_VgrG/RHS"/>
</dbReference>
<accession>A0A1I2I734</accession>
<name>A0A1I2I734_9BACT</name>
<gene>
    <name evidence="1" type="ORF">SAMN04488541_10293</name>
</gene>
<reference evidence="1 2" key="1">
    <citation type="submission" date="2016-10" db="EMBL/GenBank/DDBJ databases">
        <authorList>
            <person name="de Groot N.N."/>
        </authorList>
    </citation>
    <scope>NUCLEOTIDE SEQUENCE [LARGE SCALE GENOMIC DNA]</scope>
    <source>
        <strain>GEY</strain>
        <strain evidence="2">DSM 9560</strain>
    </source>
</reference>
<sequence length="316" mass="36223">MVVQENHYYPFGLGMKGLDWTAPSPNTENKFTFNSKEKQTELGLHWHDYGARNYDAQIGRFFKVDRFAEKYYNFSPYQYAANNPIRYIDVNGDSIWFSKDENGKWTFNIVGAVYDHSGEHDTDELANNLQARFANKLRGGFKKLGIGVNVQIRGVKSMKDVKKGDHLWIVDKRKEVERFYKVIERKKLAENTILNGYTADGHMTAHISSSADDIISTMIHEGGHMLGLGHIEDEDGKVSEWSTNPMSYGSWRISGFSEQQIQTIDDWNENGMLNTQGKIDRVLRGYSGYQTPIKSEKPRRGILEGIGFFFKTGKFN</sequence>